<dbReference type="Gene3D" id="3.40.50.1820">
    <property type="entry name" value="alpha/beta hydrolase"/>
    <property type="match status" value="1"/>
</dbReference>
<proteinExistence type="predicted"/>
<dbReference type="Proteomes" id="UP001304461">
    <property type="component" value="Unassembled WGS sequence"/>
</dbReference>
<feature type="transmembrane region" description="Helical" evidence="1">
    <location>
        <begin position="359"/>
        <end position="377"/>
    </location>
</feature>
<dbReference type="SUPFAM" id="SSF53474">
    <property type="entry name" value="alpha/beta-Hydrolases"/>
    <property type="match status" value="1"/>
</dbReference>
<feature type="transmembrane region" description="Helical" evidence="1">
    <location>
        <begin position="676"/>
        <end position="694"/>
    </location>
</feature>
<feature type="transmembrane region" description="Helical" evidence="1">
    <location>
        <begin position="183"/>
        <end position="201"/>
    </location>
</feature>
<organism evidence="2 3">
    <name type="scientific">Cyanobium gracile UHCC 0139</name>
    <dbReference type="NCBI Taxonomy" id="3110308"/>
    <lineage>
        <taxon>Bacteria</taxon>
        <taxon>Bacillati</taxon>
        <taxon>Cyanobacteriota</taxon>
        <taxon>Cyanophyceae</taxon>
        <taxon>Synechococcales</taxon>
        <taxon>Prochlorococcaceae</taxon>
        <taxon>Cyanobium</taxon>
    </lineage>
</organism>
<protein>
    <recommendedName>
        <fullName evidence="4">Alpha/beta hydrolase</fullName>
    </recommendedName>
</protein>
<evidence type="ECO:0000313" key="3">
    <source>
        <dbReference type="Proteomes" id="UP001304461"/>
    </source>
</evidence>
<feature type="transmembrane region" description="Helical" evidence="1">
    <location>
        <begin position="263"/>
        <end position="283"/>
    </location>
</feature>
<keyword evidence="1" id="KW-0812">Transmembrane</keyword>
<name>A0ABU5RWR4_9CYAN</name>
<keyword evidence="1" id="KW-1133">Transmembrane helix</keyword>
<feature type="transmembrane region" description="Helical" evidence="1">
    <location>
        <begin position="383"/>
        <end position="408"/>
    </location>
</feature>
<sequence>MDIAPPTKGSSDAKQDLGVLFVHGIGQQKRGSTLVSFGEPLYRWFQERFDGIARSWLFTGLTFSQQSDWLSRKAPSWSDPGLSLDPTKHFETLNCLISGLSMETPEGPLMPLEEVVNDAAGNFVCARASLRDAQVTTTFNDAPSHAVLELHALDREGTLHASRWLMAESWWAESFAAPRFRTLATWLIAIVPWTMGSHFGVRVRRSVRTFKAQSGLARFPAVLSLLKNLLLLLFSLPLAVLLELCIAAVVMLGLLPIPGLGRVLLAMEGLLANFLGDSLVLVASPLQQAAMIAQVHRDLVWLSDRCKRVAVVAHSQGGAVAHRALRQARPPEVALLLTFGSGLRKLEELEQMSKENDGFFGRIYLTFAAVLLIGFSLTGAKILGAFGVMLTGVIGISIFVFLVFMYLFEYPAHAINWYASQFRDQGLWWVDLYATDDPVSNGSLMDHESDVIGPESIEIVNERSLARDHTTYWQNTEEFVSRVSWALLHVVGEPWKSLSALPAGSFVTGKVRRRWRVRSLSAAHLLATGSALAVVWSHAGSWRTVCMWAFAQMISGVNALFPGLIRHATPVPPGREVWLATCGSLITIYASTRVLRWLWERWGSHELSNFFGVRPGAEPGAPVRSWVQRFNPTSADTKILNDMWLFFAMAVTPVFMAIWFAPALVGGHVIRVESALNWILGVGLAASAMALLGMDLATARARRIARESEQAPARAAAKEN</sequence>
<dbReference type="RefSeq" id="WP_323306195.1">
    <property type="nucleotide sequence ID" value="NZ_JAYGHX010000009.1"/>
</dbReference>
<accession>A0ABU5RWR4</accession>
<evidence type="ECO:0000256" key="1">
    <source>
        <dbReference type="SAM" id="Phobius"/>
    </source>
</evidence>
<evidence type="ECO:0000313" key="2">
    <source>
        <dbReference type="EMBL" id="MEA5392234.1"/>
    </source>
</evidence>
<keyword evidence="1" id="KW-0472">Membrane</keyword>
<reference evidence="2 3" key="1">
    <citation type="submission" date="2023-12" db="EMBL/GenBank/DDBJ databases">
        <title>Baltic Sea Cyanobacteria.</title>
        <authorList>
            <person name="Delbaje E."/>
            <person name="Fewer D.P."/>
            <person name="Shishido T.K."/>
        </authorList>
    </citation>
    <scope>NUCLEOTIDE SEQUENCE [LARGE SCALE GENOMIC DNA]</scope>
    <source>
        <strain evidence="2 3">UHCC 0139</strain>
    </source>
</reference>
<evidence type="ECO:0008006" key="4">
    <source>
        <dbReference type="Google" id="ProtNLM"/>
    </source>
</evidence>
<keyword evidence="3" id="KW-1185">Reference proteome</keyword>
<dbReference type="EMBL" id="JAYGHX010000009">
    <property type="protein sequence ID" value="MEA5392234.1"/>
    <property type="molecule type" value="Genomic_DNA"/>
</dbReference>
<comment type="caution">
    <text evidence="2">The sequence shown here is derived from an EMBL/GenBank/DDBJ whole genome shotgun (WGS) entry which is preliminary data.</text>
</comment>
<dbReference type="InterPro" id="IPR029058">
    <property type="entry name" value="AB_hydrolase_fold"/>
</dbReference>
<feature type="transmembrane region" description="Helical" evidence="1">
    <location>
        <begin position="577"/>
        <end position="599"/>
    </location>
</feature>
<feature type="transmembrane region" description="Helical" evidence="1">
    <location>
        <begin position="229"/>
        <end position="257"/>
    </location>
</feature>
<feature type="transmembrane region" description="Helical" evidence="1">
    <location>
        <begin position="520"/>
        <end position="539"/>
    </location>
</feature>
<gene>
    <name evidence="2" type="ORF">VB738_13295</name>
</gene>
<feature type="transmembrane region" description="Helical" evidence="1">
    <location>
        <begin position="643"/>
        <end position="664"/>
    </location>
</feature>